<accession>J9D1K0</accession>
<dbReference type="InParanoid" id="J9D1K0"/>
<evidence type="ECO:0000313" key="2">
    <source>
        <dbReference type="EMBL" id="EJW01716.1"/>
    </source>
</evidence>
<name>J9D1K0_EDHAE</name>
<keyword evidence="3" id="KW-1185">Reference proteome</keyword>
<feature type="compositionally biased region" description="Basic and acidic residues" evidence="1">
    <location>
        <begin position="1"/>
        <end position="15"/>
    </location>
</feature>
<proteinExistence type="predicted"/>
<evidence type="ECO:0000256" key="1">
    <source>
        <dbReference type="SAM" id="MobiDB-lite"/>
    </source>
</evidence>
<dbReference type="HOGENOM" id="CLU_374689_0_0_1"/>
<comment type="caution">
    <text evidence="2">The sequence shown here is derived from an EMBL/GenBank/DDBJ whole genome shotgun (WGS) entry which is preliminary data.</text>
</comment>
<feature type="compositionally biased region" description="Polar residues" evidence="1">
    <location>
        <begin position="112"/>
        <end position="126"/>
    </location>
</feature>
<dbReference type="EMBL" id="AFBI03000119">
    <property type="protein sequence ID" value="EJW01716.1"/>
    <property type="molecule type" value="Genomic_DNA"/>
</dbReference>
<feature type="compositionally biased region" description="Polar residues" evidence="1">
    <location>
        <begin position="271"/>
        <end position="283"/>
    </location>
</feature>
<feature type="region of interest" description="Disordered" evidence="1">
    <location>
        <begin position="192"/>
        <end position="314"/>
    </location>
</feature>
<reference evidence="3" key="2">
    <citation type="submission" date="2015-07" db="EMBL/GenBank/DDBJ databases">
        <title>Contrasting host-pathogen interactions and genome evolution in two generalist and specialist microsporidian pathogens of mosquitoes.</title>
        <authorList>
            <consortium name="The Broad Institute Genomics Platform"/>
            <consortium name="The Broad Institute Genome Sequencing Center for Infectious Disease"/>
            <person name="Cuomo C.A."/>
            <person name="Sanscrainte N.D."/>
            <person name="Goldberg J.M."/>
            <person name="Heiman D."/>
            <person name="Young S."/>
            <person name="Zeng Q."/>
            <person name="Becnel J.J."/>
            <person name="Birren B.W."/>
        </authorList>
    </citation>
    <scope>NUCLEOTIDE SEQUENCE [LARGE SCALE GENOMIC DNA]</scope>
    <source>
        <strain evidence="3">USNM 41457</strain>
    </source>
</reference>
<dbReference type="AlphaFoldDB" id="J9D1K0"/>
<feature type="compositionally biased region" description="Basic and acidic residues" evidence="1">
    <location>
        <begin position="289"/>
        <end position="312"/>
    </location>
</feature>
<feature type="region of interest" description="Disordered" evidence="1">
    <location>
        <begin position="1"/>
        <end position="30"/>
    </location>
</feature>
<feature type="compositionally biased region" description="Basic and acidic residues" evidence="1">
    <location>
        <begin position="216"/>
        <end position="270"/>
    </location>
</feature>
<dbReference type="Proteomes" id="UP000003163">
    <property type="component" value="Unassembled WGS sequence"/>
</dbReference>
<protein>
    <submittedName>
        <fullName evidence="2">Uncharacterized protein</fullName>
    </submittedName>
</protein>
<feature type="compositionally biased region" description="Basic residues" evidence="1">
    <location>
        <begin position="21"/>
        <end position="30"/>
    </location>
</feature>
<dbReference type="VEuPathDB" id="MicrosporidiaDB:EDEG_03759"/>
<feature type="compositionally biased region" description="Polar residues" evidence="1">
    <location>
        <begin position="79"/>
        <end position="102"/>
    </location>
</feature>
<gene>
    <name evidence="2" type="ORF">EDEG_03759</name>
</gene>
<organism evidence="2 3">
    <name type="scientific">Edhazardia aedis (strain USNM 41457)</name>
    <name type="common">Microsporidian parasite</name>
    <dbReference type="NCBI Taxonomy" id="1003232"/>
    <lineage>
        <taxon>Eukaryota</taxon>
        <taxon>Fungi</taxon>
        <taxon>Fungi incertae sedis</taxon>
        <taxon>Microsporidia</taxon>
        <taxon>Edhazardia</taxon>
    </lineage>
</organism>
<feature type="region of interest" description="Disordered" evidence="1">
    <location>
        <begin position="57"/>
        <end position="149"/>
    </location>
</feature>
<sequence>MIREQEEEKFTEKKVNVTSKVKSRKKRKKNIATTSTDLYEETLKLDTIFQEKLPCKKSKKKMLPKKLSDDKNCDDDMSSKNTQGLNLTESENAKSLISMHSQKANESESKSQQEPLFENIHNTNITEKVHTENDTIQKSSANSQEKENIDQHSTYIINRELSKDIPLSQNKNIEEKPHISDIYSAPAKIEKHEKKTDCKNTGTCEDSLSLDNSTDNTKECDKNEKQSDRSLDEHLQFFSNHTEKEKSTEKYSDKNIRSETHRNLKKENVQRKTVSSESSNNINIKPRRAYPDFDDYKYKSSREKSPNIDTKKIPKSSVCHNKYKDFYDPVSGPLSHEFPNNTNRITCDTPQGSFRNCELKKSKFPVGLRSNAIFSNLGDDTTTEKDHTMDRFCRHSPTYNDGFKNDKCYIKKSKTKFSQKKYSIRDSSEESSVFSSVFGNDKPQNRNMKHKFDLNDFPVLTKKDYNDDFVQKTDITGDKEKSISIMKDQIISKSQNSTLDLKDVDYNNIRHKTYVDIIKNSQISNKQTRNQPKNVDSQDFFRIDSCIQDNERPIHTNIGVIGKSFQNKTLESATYSNIDKGVDLQKKLSKEKINESVHSIDYLKDDSDDKLLQESISLYQLDLNYTQEDDKLNICSSTHSAYHENQSKRESNRNFNTLPTAKNFETTNSYMAKINGIADDQNSSLFDIKTTEKYSEYEIINLFKIKPFINKIENTNAEKTKKINVVLVQINSILIPKNHQI</sequence>
<feature type="compositionally biased region" description="Polar residues" evidence="1">
    <location>
        <begin position="199"/>
        <end position="215"/>
    </location>
</feature>
<evidence type="ECO:0000313" key="3">
    <source>
        <dbReference type="Proteomes" id="UP000003163"/>
    </source>
</evidence>
<reference evidence="2 3" key="1">
    <citation type="submission" date="2011-08" db="EMBL/GenBank/DDBJ databases">
        <authorList>
            <person name="Liu Z.J."/>
            <person name="Shi F.L."/>
            <person name="Lu J.Q."/>
            <person name="Li M."/>
            <person name="Wang Z.L."/>
        </authorList>
    </citation>
    <scope>NUCLEOTIDE SEQUENCE [LARGE SCALE GENOMIC DNA]</scope>
    <source>
        <strain evidence="2 3">USNM 41457</strain>
    </source>
</reference>